<dbReference type="EMBL" id="SOAM01000001">
    <property type="protein sequence ID" value="TDS81010.1"/>
    <property type="molecule type" value="Genomic_DNA"/>
</dbReference>
<keyword evidence="2" id="KW-1185">Reference proteome</keyword>
<reference evidence="1 2" key="1">
    <citation type="submission" date="2019-03" db="EMBL/GenBank/DDBJ databases">
        <title>Genomic Encyclopedia of Archaeal and Bacterial Type Strains, Phase II (KMG-II): from individual species to whole genera.</title>
        <authorList>
            <person name="Goeker M."/>
        </authorList>
    </citation>
    <scope>NUCLEOTIDE SEQUENCE [LARGE SCALE GENOMIC DNA]</scope>
    <source>
        <strain evidence="1 2">DSM 24782</strain>
    </source>
</reference>
<dbReference type="RefSeq" id="WP_133765653.1">
    <property type="nucleotide sequence ID" value="NZ_BAAARP010000003.1"/>
</dbReference>
<dbReference type="PANTHER" id="PTHR30348:SF4">
    <property type="entry name" value="DUF72 DOMAIN-CONTAINING PROTEIN"/>
    <property type="match status" value="1"/>
</dbReference>
<gene>
    <name evidence="1" type="ORF">CLV52_1583</name>
</gene>
<dbReference type="OrthoDB" id="9780310at2"/>
<dbReference type="Proteomes" id="UP000295344">
    <property type="component" value="Unassembled WGS sequence"/>
</dbReference>
<accession>A0A4R7FT28</accession>
<dbReference type="Gene3D" id="3.20.20.410">
    <property type="entry name" value="Protein of unknown function UPF0759"/>
    <property type="match status" value="1"/>
</dbReference>
<name>A0A4R7FT28_9MICO</name>
<protein>
    <submittedName>
        <fullName evidence="1">Uncharacterized protein YecE (DUF72 family)</fullName>
    </submittedName>
</protein>
<dbReference type="InterPro" id="IPR036520">
    <property type="entry name" value="UPF0759_sf"/>
</dbReference>
<dbReference type="InterPro" id="IPR002763">
    <property type="entry name" value="DUF72"/>
</dbReference>
<sequence>MAHIGTSGWSYDHWEGLLYPAGFDSLHRLHAYAASFQTAEVHADFRHQPPHAAFTAWQHDTPDGFQLSLFDASGPARDGGLTAPEVWAERIAVAWEDLGPRQGMVLVHLHPEIERDDAHLDALLGALPEDVSVAVELRHDSWLDEEVYRLLERRGAAYCVMSGPGLPTVLRPTAERVYVRFHGADHGTGTAGSYRDDELQGWAERIAAWEDAGHEVFAYFANDLEGYAVRNAAKLVELLV</sequence>
<dbReference type="PANTHER" id="PTHR30348">
    <property type="entry name" value="UNCHARACTERIZED PROTEIN YECE"/>
    <property type="match status" value="1"/>
</dbReference>
<evidence type="ECO:0000313" key="2">
    <source>
        <dbReference type="Proteomes" id="UP000295344"/>
    </source>
</evidence>
<evidence type="ECO:0000313" key="1">
    <source>
        <dbReference type="EMBL" id="TDS81010.1"/>
    </source>
</evidence>
<organism evidence="1 2">
    <name type="scientific">Amnibacterium kyonggiense</name>
    <dbReference type="NCBI Taxonomy" id="595671"/>
    <lineage>
        <taxon>Bacteria</taxon>
        <taxon>Bacillati</taxon>
        <taxon>Actinomycetota</taxon>
        <taxon>Actinomycetes</taxon>
        <taxon>Micrococcales</taxon>
        <taxon>Microbacteriaceae</taxon>
        <taxon>Amnibacterium</taxon>
    </lineage>
</organism>
<comment type="caution">
    <text evidence="1">The sequence shown here is derived from an EMBL/GenBank/DDBJ whole genome shotgun (WGS) entry which is preliminary data.</text>
</comment>
<dbReference type="Pfam" id="PF01904">
    <property type="entry name" value="DUF72"/>
    <property type="match status" value="1"/>
</dbReference>
<dbReference type="AlphaFoldDB" id="A0A4R7FT28"/>
<dbReference type="SUPFAM" id="SSF117396">
    <property type="entry name" value="TM1631-like"/>
    <property type="match status" value="1"/>
</dbReference>
<proteinExistence type="predicted"/>